<feature type="domain" description="Ras-associating" evidence="4">
    <location>
        <begin position="910"/>
        <end position="1007"/>
    </location>
</feature>
<dbReference type="Pfam" id="PF00618">
    <property type="entry name" value="RasGEF_N"/>
    <property type="match status" value="1"/>
</dbReference>
<dbReference type="Gene3D" id="1.20.870.10">
    <property type="entry name" value="Son of sevenless (SoS) protein Chain: S domain 1"/>
    <property type="match status" value="1"/>
</dbReference>
<feature type="region of interest" description="Disordered" evidence="3">
    <location>
        <begin position="625"/>
        <end position="704"/>
    </location>
</feature>
<feature type="compositionally biased region" description="Low complexity" evidence="3">
    <location>
        <begin position="689"/>
        <end position="703"/>
    </location>
</feature>
<dbReference type="InterPro" id="IPR001895">
    <property type="entry name" value="RASGEF_cat_dom"/>
</dbReference>
<reference evidence="6" key="1">
    <citation type="submission" date="2014-05" db="EMBL/GenBank/DDBJ databases">
        <title>The genome and life-stage specific transcriptomes of Globodera pallida elucidate key aspects of plant parasitism by a cyst nematode.</title>
        <authorList>
            <person name="Cotton J.A."/>
            <person name="Lilley C.J."/>
            <person name="Jones L.M."/>
            <person name="Kikuchi T."/>
            <person name="Reid A.J."/>
            <person name="Thorpe P."/>
            <person name="Tsai I.J."/>
            <person name="Beasley H."/>
            <person name="Blok V."/>
            <person name="Cock P.J.A."/>
            <person name="Van den Akker S.E."/>
            <person name="Holroyd N."/>
            <person name="Hunt M."/>
            <person name="Mantelin S."/>
            <person name="Naghra H."/>
            <person name="Pain A."/>
            <person name="Palomares-Rius J.E."/>
            <person name="Zarowiecki M."/>
            <person name="Berriman M."/>
            <person name="Jones J.T."/>
            <person name="Urwin P.E."/>
        </authorList>
    </citation>
    <scope>NUCLEOTIDE SEQUENCE [LARGE SCALE GENOMIC DNA]</scope>
    <source>
        <strain evidence="6">Lindley</strain>
    </source>
</reference>
<protein>
    <submittedName>
        <fullName evidence="7">RasGEF domain containing protein</fullName>
    </submittedName>
</protein>
<dbReference type="Pfam" id="PF00788">
    <property type="entry name" value="RA"/>
    <property type="match status" value="1"/>
</dbReference>
<feature type="region of interest" description="Disordered" evidence="3">
    <location>
        <begin position="866"/>
        <end position="889"/>
    </location>
</feature>
<feature type="compositionally biased region" description="Low complexity" evidence="3">
    <location>
        <begin position="660"/>
        <end position="673"/>
    </location>
</feature>
<reference evidence="7" key="2">
    <citation type="submission" date="2016-06" db="UniProtKB">
        <authorList>
            <consortium name="WormBaseParasite"/>
        </authorList>
    </citation>
    <scope>IDENTIFICATION</scope>
</reference>
<evidence type="ECO:0000256" key="3">
    <source>
        <dbReference type="SAM" id="MobiDB-lite"/>
    </source>
</evidence>
<evidence type="ECO:0000313" key="6">
    <source>
        <dbReference type="Proteomes" id="UP000050741"/>
    </source>
</evidence>
<dbReference type="GO" id="GO:0005085">
    <property type="term" value="F:guanyl-nucleotide exchange factor activity"/>
    <property type="evidence" value="ECO:0007669"/>
    <property type="project" value="UniProtKB-KW"/>
</dbReference>
<dbReference type="PROSITE" id="PS50212">
    <property type="entry name" value="RASGEF_NTER"/>
    <property type="match status" value="1"/>
</dbReference>
<feature type="compositionally biased region" description="Polar residues" evidence="3">
    <location>
        <begin position="158"/>
        <end position="170"/>
    </location>
</feature>
<dbReference type="SMART" id="SM00147">
    <property type="entry name" value="RasGEF"/>
    <property type="match status" value="1"/>
</dbReference>
<feature type="compositionally biased region" description="Low complexity" evidence="3">
    <location>
        <begin position="867"/>
        <end position="888"/>
    </location>
</feature>
<dbReference type="InterPro" id="IPR000651">
    <property type="entry name" value="Ras-like_Gua-exchang_fac_N"/>
</dbReference>
<feature type="region of interest" description="Disordered" evidence="3">
    <location>
        <begin position="786"/>
        <end position="815"/>
    </location>
</feature>
<evidence type="ECO:0000313" key="7">
    <source>
        <dbReference type="WBParaSite" id="GPLIN_000383200"/>
    </source>
</evidence>
<organism evidence="6 7">
    <name type="scientific">Globodera pallida</name>
    <name type="common">Potato cyst nematode worm</name>
    <name type="synonym">Heterodera pallida</name>
    <dbReference type="NCBI Taxonomy" id="36090"/>
    <lineage>
        <taxon>Eukaryota</taxon>
        <taxon>Metazoa</taxon>
        <taxon>Ecdysozoa</taxon>
        <taxon>Nematoda</taxon>
        <taxon>Chromadorea</taxon>
        <taxon>Rhabditida</taxon>
        <taxon>Tylenchina</taxon>
        <taxon>Tylenchomorpha</taxon>
        <taxon>Tylenchoidea</taxon>
        <taxon>Heteroderidae</taxon>
        <taxon>Heteroderinae</taxon>
        <taxon>Globodera</taxon>
    </lineage>
</organism>
<dbReference type="CDD" id="cd06224">
    <property type="entry name" value="REM"/>
    <property type="match status" value="1"/>
</dbReference>
<dbReference type="SUPFAM" id="SSF54236">
    <property type="entry name" value="Ubiquitin-like"/>
    <property type="match status" value="1"/>
</dbReference>
<dbReference type="InterPro" id="IPR008937">
    <property type="entry name" value="Ras-like_GEF"/>
</dbReference>
<name>A0A183BT96_GLOPA</name>
<dbReference type="SMART" id="SM00314">
    <property type="entry name" value="RA"/>
    <property type="match status" value="1"/>
</dbReference>
<dbReference type="AlphaFoldDB" id="A0A183BT96"/>
<feature type="compositionally biased region" description="Low complexity" evidence="3">
    <location>
        <begin position="727"/>
        <end position="738"/>
    </location>
</feature>
<feature type="region of interest" description="Disordered" evidence="3">
    <location>
        <begin position="250"/>
        <end position="270"/>
    </location>
</feature>
<keyword evidence="6" id="KW-1185">Reference proteome</keyword>
<dbReference type="InterPro" id="IPR023578">
    <property type="entry name" value="Ras_GEF_dom_sf"/>
</dbReference>
<keyword evidence="1 2" id="KW-0344">Guanine-nucleotide releasing factor</keyword>
<dbReference type="InterPro" id="IPR000159">
    <property type="entry name" value="RA_dom"/>
</dbReference>
<dbReference type="PANTHER" id="PTHR23113">
    <property type="entry name" value="GUANINE NUCLEOTIDE EXCHANGE FACTOR"/>
    <property type="match status" value="1"/>
</dbReference>
<dbReference type="CDD" id="cd00153">
    <property type="entry name" value="RA_RalGDS_like"/>
    <property type="match status" value="1"/>
</dbReference>
<feature type="region of interest" description="Disordered" evidence="3">
    <location>
        <begin position="148"/>
        <end position="184"/>
    </location>
</feature>
<feature type="compositionally biased region" description="Low complexity" evidence="3">
    <location>
        <begin position="788"/>
        <end position="799"/>
    </location>
</feature>
<dbReference type="PANTHER" id="PTHR23113:SF312">
    <property type="entry name" value="RAL GUANINE NUCLEOTIDE DISSOCIATION STIMULATOR-LIKE, ISOFORM E"/>
    <property type="match status" value="1"/>
</dbReference>
<dbReference type="PROSITE" id="PS50200">
    <property type="entry name" value="RA"/>
    <property type="match status" value="1"/>
</dbReference>
<evidence type="ECO:0000256" key="2">
    <source>
        <dbReference type="PROSITE-ProRule" id="PRU00135"/>
    </source>
</evidence>
<dbReference type="SUPFAM" id="SSF48366">
    <property type="entry name" value="Ras GEF"/>
    <property type="match status" value="1"/>
</dbReference>
<dbReference type="InterPro" id="IPR029071">
    <property type="entry name" value="Ubiquitin-like_domsf"/>
</dbReference>
<dbReference type="InterPro" id="IPR036964">
    <property type="entry name" value="RASGEF_cat_dom_sf"/>
</dbReference>
<accession>A0A183BT96</accession>
<evidence type="ECO:0000256" key="1">
    <source>
        <dbReference type="ARBA" id="ARBA00022658"/>
    </source>
</evidence>
<sequence length="1066" mass="114236">MTASKYWGEERHADAVYAVMLKKVRYVPPSDYEGVPPIEQHPADISAVADSVDHLQWETIRERVIKAGTVPKLVESLIDTDGQMDSRQFNVFFATYRAFSNAAEVFRLITDQYTKNDRTVGEAQEEIRSSLRAILMCWLEMYPEDFYEQKQQQQQQQPSSSATRQGQQNAPGAFDKNASSDQRAAPQNAFRFPTLEALIDFARARALHDLKQKGKRVRERLRRMAHNGGLSSQLPSIGRYSFAITGYDPAAPSSSSSSSMPSSSAHSGALVDEDERYARALASAQERAQMFDPGTDNVPQIAEQLTFWDAVFFRELRPYQCQASGGWKNSSIFELDEEDNSGKQRARHILETEGTAKVSPAKIGGGTTNGGAGGEAFRRTKSDLNLTMVDGGVEQHHQQQGTVPWLGTFLTDLEKLDQLYPDLTPEGLFNFEKRRKEFEVLAEIRLFQSAARSYTLQLDQAFCVWFHFLPALNEKECFARSLELEPLMNHHQHSAPTPEEAAAVVVRRRGVRDGLYIHSLGRFFSVLSSGGSKDLDNQQQQQQQFSPEGIGVISPQQQLQINGVRRGSVCGMDNSVGMDLVDSYCCSSSSVGGGGVVGFGVSSPEKPPRGSGGVISGGGVTTTAAGALGSGGGGGRSQSQGAKKTHRAAARRPSAGGGAAARRGNASPSPARSVAAGGSVPPSCHPHHQQQQSTSKTASSAQCGSEFNAQQQLFPSSARFAGGGRPAATSATTSASSACHNGAAGGGGVEFGRQNCGGSTPLSSTSDPVPTTAYFGVTASDFARQQISSSSPGSSFNSSAGRFTAAAPTPPPKCRHQHKNNYSTGGMMMSPLTSMGVEQQNGLRRSHNESTGSSAGGVGLRRIQQFSQKSVSSTSSRSSMGAVSSGGSKMFGGASPSSISVSNCPREEQNFHLVRVGLDDTLQGELNAATINYKCIKVVNGDRMPQLIERALDKHLLDPSDSSNYCLVQLLPDGSEFLFPDHCNPFYAVAPDPSSPMLACVLRKRSPDNMAAVLNCSSGSTRSSIAQQLHNNSGGTASSSALVKKLNKQKRNNFRGLFCETAAGHA</sequence>
<feature type="region of interest" description="Disordered" evidence="3">
    <location>
        <begin position="717"/>
        <end position="740"/>
    </location>
</feature>
<proteinExistence type="predicted"/>
<evidence type="ECO:0000259" key="4">
    <source>
        <dbReference type="PROSITE" id="PS50200"/>
    </source>
</evidence>
<dbReference type="SMART" id="SM00229">
    <property type="entry name" value="RasGEFN"/>
    <property type="match status" value="1"/>
</dbReference>
<dbReference type="Gene3D" id="3.10.20.90">
    <property type="entry name" value="Phosphatidylinositol 3-kinase Catalytic Subunit, Chain A, domain 1"/>
    <property type="match status" value="1"/>
</dbReference>
<dbReference type="WBParaSite" id="GPLIN_000383200">
    <property type="protein sequence ID" value="GPLIN_000383200"/>
    <property type="gene ID" value="GPLIN_000383200"/>
</dbReference>
<dbReference type="GO" id="GO:0005886">
    <property type="term" value="C:plasma membrane"/>
    <property type="evidence" value="ECO:0007669"/>
    <property type="project" value="TreeGrafter"/>
</dbReference>
<feature type="compositionally biased region" description="Low complexity" evidence="3">
    <location>
        <begin position="250"/>
        <end position="267"/>
    </location>
</feature>
<dbReference type="Gene3D" id="1.10.840.10">
    <property type="entry name" value="Ras guanine-nucleotide exchange factors catalytic domain"/>
    <property type="match status" value="1"/>
</dbReference>
<feature type="domain" description="N-terminal Ras-GEF" evidence="5">
    <location>
        <begin position="61"/>
        <end position="182"/>
    </location>
</feature>
<dbReference type="GO" id="GO:0007265">
    <property type="term" value="P:Ras protein signal transduction"/>
    <property type="evidence" value="ECO:0007669"/>
    <property type="project" value="TreeGrafter"/>
</dbReference>
<evidence type="ECO:0000259" key="5">
    <source>
        <dbReference type="PROSITE" id="PS50212"/>
    </source>
</evidence>
<dbReference type="Proteomes" id="UP000050741">
    <property type="component" value="Unassembled WGS sequence"/>
</dbReference>